<sequence length="162" mass="17810">METLSIEEATRRLRADHELLLTRVEGRGEEELTAEYRVDSGPLGDFCASLHDLVAHVLMWDEINLAVLSEAAAGRAHWSLDARWETPDAGRILNRAGVEAGREIPSELLLHRLGAVHDAVLAEFGRIEPSGAALAQRVWTVPGRPAYWHAAIHLGRLPEASS</sequence>
<proteinExistence type="predicted"/>
<name>A0A9W6RRX3_9ACTN</name>
<dbReference type="AlphaFoldDB" id="A0A9W6RRX3"/>
<dbReference type="SUPFAM" id="SSF109854">
    <property type="entry name" value="DinB/YfiT-like putative metalloenzymes"/>
    <property type="match status" value="1"/>
</dbReference>
<organism evidence="1 2">
    <name type="scientific">Actinoallomurus iriomotensis</name>
    <dbReference type="NCBI Taxonomy" id="478107"/>
    <lineage>
        <taxon>Bacteria</taxon>
        <taxon>Bacillati</taxon>
        <taxon>Actinomycetota</taxon>
        <taxon>Actinomycetes</taxon>
        <taxon>Streptosporangiales</taxon>
        <taxon>Thermomonosporaceae</taxon>
        <taxon>Actinoallomurus</taxon>
    </lineage>
</organism>
<comment type="caution">
    <text evidence="1">The sequence shown here is derived from an EMBL/GenBank/DDBJ whole genome shotgun (WGS) entry which is preliminary data.</text>
</comment>
<evidence type="ECO:0000313" key="2">
    <source>
        <dbReference type="Proteomes" id="UP001165135"/>
    </source>
</evidence>
<dbReference type="EMBL" id="BSTJ01000015">
    <property type="protein sequence ID" value="GLY80719.1"/>
    <property type="molecule type" value="Genomic_DNA"/>
</dbReference>
<evidence type="ECO:0008006" key="3">
    <source>
        <dbReference type="Google" id="ProtNLM"/>
    </source>
</evidence>
<protein>
    <recommendedName>
        <fullName evidence="3">DinB-like domain-containing protein</fullName>
    </recommendedName>
</protein>
<reference evidence="1" key="1">
    <citation type="submission" date="2023-03" db="EMBL/GenBank/DDBJ databases">
        <title>Actinoallomurus iriomotensis NBRC 103681.</title>
        <authorList>
            <person name="Ichikawa N."/>
            <person name="Sato H."/>
            <person name="Tonouchi N."/>
        </authorList>
    </citation>
    <scope>NUCLEOTIDE SEQUENCE</scope>
    <source>
        <strain evidence="1">NBRC 103681</strain>
    </source>
</reference>
<dbReference type="Gene3D" id="1.20.120.450">
    <property type="entry name" value="dinb family like domain"/>
    <property type="match status" value="1"/>
</dbReference>
<dbReference type="RefSeq" id="WP_285634037.1">
    <property type="nucleotide sequence ID" value="NZ_BSTJ01000015.1"/>
</dbReference>
<dbReference type="InterPro" id="IPR034660">
    <property type="entry name" value="DinB/YfiT-like"/>
</dbReference>
<gene>
    <name evidence="1" type="ORF">Airi01_089860</name>
</gene>
<accession>A0A9W6RRX3</accession>
<evidence type="ECO:0000313" key="1">
    <source>
        <dbReference type="EMBL" id="GLY80719.1"/>
    </source>
</evidence>
<dbReference type="Proteomes" id="UP001165135">
    <property type="component" value="Unassembled WGS sequence"/>
</dbReference>